<dbReference type="PANTHER" id="PTHR10704">
    <property type="entry name" value="CARBOHYDRATE SULFOTRANSFERASE"/>
    <property type="match status" value="1"/>
</dbReference>
<dbReference type="AlphaFoldDB" id="A0A8J1UQ70"/>
<dbReference type="InterPro" id="IPR027417">
    <property type="entry name" value="P-loop_NTPase"/>
</dbReference>
<evidence type="ECO:0000313" key="2">
    <source>
        <dbReference type="Proteomes" id="UP000749559"/>
    </source>
</evidence>
<dbReference type="Proteomes" id="UP000749559">
    <property type="component" value="Unassembled WGS sequence"/>
</dbReference>
<dbReference type="GO" id="GO:0001517">
    <property type="term" value="F:N-acetylglucosamine 6-O-sulfotransferase activity"/>
    <property type="evidence" value="ECO:0007669"/>
    <property type="project" value="TreeGrafter"/>
</dbReference>
<dbReference type="GO" id="GO:0006790">
    <property type="term" value="P:sulfur compound metabolic process"/>
    <property type="evidence" value="ECO:0007669"/>
    <property type="project" value="TreeGrafter"/>
</dbReference>
<evidence type="ECO:0000313" key="1">
    <source>
        <dbReference type="EMBL" id="CAH1782232.1"/>
    </source>
</evidence>
<keyword evidence="2" id="KW-1185">Reference proteome</keyword>
<sequence>MRRASLERSCASDILTEQLTPIYDRQAQYNDTFATLTKDDAIFVIVLTYQGCGSSYLVDILNRNPDVFYMYEPFRLMKDKGMPFPRPIEADRDILQKEVQMYEQLNRCELDRLPIGSNLMEDEMVVEYNRPMERYSSCLKLKKPVDYCIQEAVDICTNRKVKMTKVVRGTMEGIGAFLEKQTTTKNIKIIHLLRDPRGEINSRMHTKWAGYKHLSFKKKRIFVRDMCDRMSKDVLIRQKLEKLYPGVFMNITHEEYSSHPKLFYEIFKFIGLKLEINEFVPIIESGGFDVNKWVKDLDRDIAEMIDEVCAKTYAQIGYTPMSIKDMSVRHVRD</sequence>
<dbReference type="InterPro" id="IPR000863">
    <property type="entry name" value="Sulfotransferase_dom"/>
</dbReference>
<dbReference type="Gene3D" id="3.40.50.300">
    <property type="entry name" value="P-loop containing nucleotide triphosphate hydrolases"/>
    <property type="match status" value="1"/>
</dbReference>
<dbReference type="InterPro" id="IPR051135">
    <property type="entry name" value="Gal/GlcNAc/GalNAc_ST"/>
</dbReference>
<protein>
    <submittedName>
        <fullName evidence="1">Uncharacterized protein</fullName>
    </submittedName>
</protein>
<name>A0A8J1UQ70_OWEFU</name>
<proteinExistence type="predicted"/>
<dbReference type="GO" id="GO:0006044">
    <property type="term" value="P:N-acetylglucosamine metabolic process"/>
    <property type="evidence" value="ECO:0007669"/>
    <property type="project" value="TreeGrafter"/>
</dbReference>
<dbReference type="EMBL" id="CAIIXF020000004">
    <property type="protein sequence ID" value="CAH1782232.1"/>
    <property type="molecule type" value="Genomic_DNA"/>
</dbReference>
<accession>A0A8J1UQ70</accession>
<dbReference type="Pfam" id="PF00685">
    <property type="entry name" value="Sulfotransfer_1"/>
    <property type="match status" value="1"/>
</dbReference>
<dbReference type="PANTHER" id="PTHR10704:SF44">
    <property type="entry name" value="LD35051P-RELATED"/>
    <property type="match status" value="1"/>
</dbReference>
<organism evidence="1 2">
    <name type="scientific">Owenia fusiformis</name>
    <name type="common">Polychaete worm</name>
    <dbReference type="NCBI Taxonomy" id="6347"/>
    <lineage>
        <taxon>Eukaryota</taxon>
        <taxon>Metazoa</taxon>
        <taxon>Spiralia</taxon>
        <taxon>Lophotrochozoa</taxon>
        <taxon>Annelida</taxon>
        <taxon>Polychaeta</taxon>
        <taxon>Sedentaria</taxon>
        <taxon>Canalipalpata</taxon>
        <taxon>Sabellida</taxon>
        <taxon>Oweniida</taxon>
        <taxon>Oweniidae</taxon>
        <taxon>Owenia</taxon>
    </lineage>
</organism>
<gene>
    <name evidence="1" type="ORF">OFUS_LOCUS8704</name>
</gene>
<reference evidence="1" key="1">
    <citation type="submission" date="2022-03" db="EMBL/GenBank/DDBJ databases">
        <authorList>
            <person name="Martin C."/>
        </authorList>
    </citation>
    <scope>NUCLEOTIDE SEQUENCE</scope>
</reference>
<dbReference type="OrthoDB" id="6138663at2759"/>
<dbReference type="SUPFAM" id="SSF52540">
    <property type="entry name" value="P-loop containing nucleoside triphosphate hydrolases"/>
    <property type="match status" value="1"/>
</dbReference>
<comment type="caution">
    <text evidence="1">The sequence shown here is derived from an EMBL/GenBank/DDBJ whole genome shotgun (WGS) entry which is preliminary data.</text>
</comment>